<accession>A0A5K7Z795</accession>
<keyword evidence="1" id="KW-1133">Transmembrane helix</keyword>
<keyword evidence="4" id="KW-1185">Reference proteome</keyword>
<dbReference type="KEGG" id="dwd:DSCW_29980"/>
<keyword evidence="1" id="KW-0812">Transmembrane</keyword>
<keyword evidence="1" id="KW-0472">Membrane</keyword>
<evidence type="ECO:0000313" key="4">
    <source>
        <dbReference type="Proteomes" id="UP000427769"/>
    </source>
</evidence>
<organism evidence="3 4">
    <name type="scientific">Desulfosarcina widdelii</name>
    <dbReference type="NCBI Taxonomy" id="947919"/>
    <lineage>
        <taxon>Bacteria</taxon>
        <taxon>Pseudomonadati</taxon>
        <taxon>Thermodesulfobacteriota</taxon>
        <taxon>Desulfobacteria</taxon>
        <taxon>Desulfobacterales</taxon>
        <taxon>Desulfosarcinaceae</taxon>
        <taxon>Desulfosarcina</taxon>
    </lineage>
</organism>
<evidence type="ECO:0000259" key="2">
    <source>
        <dbReference type="Pfam" id="PF14358"/>
    </source>
</evidence>
<dbReference type="InterPro" id="IPR025517">
    <property type="entry name" value="DUF4405"/>
</dbReference>
<evidence type="ECO:0000256" key="1">
    <source>
        <dbReference type="SAM" id="Phobius"/>
    </source>
</evidence>
<evidence type="ECO:0000313" key="3">
    <source>
        <dbReference type="EMBL" id="BBO75581.1"/>
    </source>
</evidence>
<name>A0A5K7Z795_9BACT</name>
<protein>
    <recommendedName>
        <fullName evidence="2">Flavinylation-associated cytochrome domain-containing protein</fullName>
    </recommendedName>
</protein>
<proteinExistence type="predicted"/>
<dbReference type="Proteomes" id="UP000427769">
    <property type="component" value="Chromosome"/>
</dbReference>
<dbReference type="RefSeq" id="WP_170302306.1">
    <property type="nucleotide sequence ID" value="NZ_AP021875.1"/>
</dbReference>
<dbReference type="Pfam" id="PF14358">
    <property type="entry name" value="DUF4405"/>
    <property type="match status" value="1"/>
</dbReference>
<feature type="transmembrane region" description="Helical" evidence="1">
    <location>
        <begin position="54"/>
        <end position="74"/>
    </location>
</feature>
<dbReference type="EMBL" id="AP021875">
    <property type="protein sequence ID" value="BBO75581.1"/>
    <property type="molecule type" value="Genomic_DNA"/>
</dbReference>
<feature type="domain" description="Flavinylation-associated cytochrome" evidence="2">
    <location>
        <begin position="11"/>
        <end position="74"/>
    </location>
</feature>
<gene>
    <name evidence="3" type="ORF">DSCW_29980</name>
</gene>
<feature type="transmembrane region" description="Helical" evidence="1">
    <location>
        <begin position="12"/>
        <end position="34"/>
    </location>
</feature>
<dbReference type="AlphaFoldDB" id="A0A5K7Z795"/>
<reference evidence="3 4" key="1">
    <citation type="submission" date="2019-11" db="EMBL/GenBank/DDBJ databases">
        <title>Comparative genomics of hydrocarbon-degrading Desulfosarcina strains.</title>
        <authorList>
            <person name="Watanabe M."/>
            <person name="Kojima H."/>
            <person name="Fukui M."/>
        </authorList>
    </citation>
    <scope>NUCLEOTIDE SEQUENCE [LARGE SCALE GENOMIC DNA]</scope>
    <source>
        <strain evidence="3 4">PP31</strain>
    </source>
</reference>
<sequence>MTAPRSMKLWIVNVVSFVILFLLAITGLINWLVLPHGGGRKSWVTETRHFIMDVHAWLAVAFLLAVGIHIWLHWSYIKANLTRYGWFNAKGR</sequence>